<dbReference type="RefSeq" id="WP_097441960.1">
    <property type="nucleotide sequence ID" value="NZ_NBWU01000001.1"/>
</dbReference>
<keyword evidence="2" id="KW-0472">Membrane</keyword>
<dbReference type="AlphaFoldDB" id="A0A2A4GEK8"/>
<dbReference type="EMBL" id="NBWU01000001">
    <property type="protein sequence ID" value="PCE66438.1"/>
    <property type="molecule type" value="Genomic_DNA"/>
</dbReference>
<dbReference type="SUPFAM" id="SSF47413">
    <property type="entry name" value="lambda repressor-like DNA-binding domains"/>
    <property type="match status" value="1"/>
</dbReference>
<dbReference type="PROSITE" id="PS50943">
    <property type="entry name" value="HTH_CROC1"/>
    <property type="match status" value="1"/>
</dbReference>
<dbReference type="GO" id="GO:0003677">
    <property type="term" value="F:DNA binding"/>
    <property type="evidence" value="ECO:0007669"/>
    <property type="project" value="UniProtKB-KW"/>
</dbReference>
<evidence type="ECO:0000256" key="1">
    <source>
        <dbReference type="ARBA" id="ARBA00023125"/>
    </source>
</evidence>
<dbReference type="InterPro" id="IPR010982">
    <property type="entry name" value="Lambda_DNA-bd_dom_sf"/>
</dbReference>
<dbReference type="InterPro" id="IPR050807">
    <property type="entry name" value="TransReg_Diox_bact_type"/>
</dbReference>
<feature type="domain" description="HTH cro/C1-type" evidence="3">
    <location>
        <begin position="6"/>
        <end position="60"/>
    </location>
</feature>
<feature type="transmembrane region" description="Helical" evidence="2">
    <location>
        <begin position="157"/>
        <end position="177"/>
    </location>
</feature>
<evidence type="ECO:0000313" key="5">
    <source>
        <dbReference type="Proteomes" id="UP000219559"/>
    </source>
</evidence>
<dbReference type="GO" id="GO:0005829">
    <property type="term" value="C:cytosol"/>
    <property type="evidence" value="ECO:0007669"/>
    <property type="project" value="TreeGrafter"/>
</dbReference>
<keyword evidence="1" id="KW-0238">DNA-binding</keyword>
<feature type="transmembrane region" description="Helical" evidence="2">
    <location>
        <begin position="77"/>
        <end position="96"/>
    </location>
</feature>
<dbReference type="CDD" id="cd00093">
    <property type="entry name" value="HTH_XRE"/>
    <property type="match status" value="1"/>
</dbReference>
<feature type="transmembrane region" description="Helical" evidence="2">
    <location>
        <begin position="102"/>
        <end position="120"/>
    </location>
</feature>
<evidence type="ECO:0000259" key="3">
    <source>
        <dbReference type="PROSITE" id="PS50943"/>
    </source>
</evidence>
<dbReference type="OrthoDB" id="1357763at2"/>
<proteinExistence type="predicted"/>
<dbReference type="InterPro" id="IPR001387">
    <property type="entry name" value="Cro/C1-type_HTH"/>
</dbReference>
<name>A0A2A4GEK8_9FLAO</name>
<evidence type="ECO:0000256" key="2">
    <source>
        <dbReference type="SAM" id="Phobius"/>
    </source>
</evidence>
<keyword evidence="2" id="KW-0812">Transmembrane</keyword>
<gene>
    <name evidence="4" type="ORF">B7P33_03845</name>
</gene>
<evidence type="ECO:0000313" key="4">
    <source>
        <dbReference type="EMBL" id="PCE66438.1"/>
    </source>
</evidence>
<dbReference type="GO" id="GO:0003700">
    <property type="term" value="F:DNA-binding transcription factor activity"/>
    <property type="evidence" value="ECO:0007669"/>
    <property type="project" value="TreeGrafter"/>
</dbReference>
<organism evidence="4 5">
    <name type="scientific">Sediminicola luteus</name>
    <dbReference type="NCBI Taxonomy" id="319238"/>
    <lineage>
        <taxon>Bacteria</taxon>
        <taxon>Pseudomonadati</taxon>
        <taxon>Bacteroidota</taxon>
        <taxon>Flavobacteriia</taxon>
        <taxon>Flavobacteriales</taxon>
        <taxon>Flavobacteriaceae</taxon>
        <taxon>Sediminicola</taxon>
    </lineage>
</organism>
<feature type="transmembrane region" description="Helical" evidence="2">
    <location>
        <begin position="132"/>
        <end position="151"/>
    </location>
</feature>
<reference evidence="4 5" key="1">
    <citation type="submission" date="2017-04" db="EMBL/GenBank/DDBJ databases">
        <title>A new member of the family Flavobacteriaceae isolated from ascidians.</title>
        <authorList>
            <person name="Chen L."/>
        </authorList>
    </citation>
    <scope>NUCLEOTIDE SEQUENCE [LARGE SCALE GENOMIC DNA]</scope>
    <source>
        <strain evidence="4 5">HQA918</strain>
    </source>
</reference>
<dbReference type="Pfam" id="PF01381">
    <property type="entry name" value="HTH_3"/>
    <property type="match status" value="1"/>
</dbReference>
<dbReference type="PANTHER" id="PTHR46797">
    <property type="entry name" value="HTH-TYPE TRANSCRIPTIONAL REGULATOR"/>
    <property type="match status" value="1"/>
</dbReference>
<keyword evidence="2" id="KW-1133">Transmembrane helix</keyword>
<sequence>MIGKKVREIRIRKGLTQAELAKKSKLTQRTIQRVELDKNTPRDYTLKQISTALGIDIAMFDKTLEKPKSLWASLLKLSWLVVLNIFLMTVIGYATLDSNANTNSRITAFLLSFSLPFLIASQTPKTTSWSRVLQYGSGFIFYLILIVVQHYNLLWSVGFKTGLIPCLILGLSTLYFVKYNGNRGTYSLN</sequence>
<dbReference type="Proteomes" id="UP000219559">
    <property type="component" value="Unassembled WGS sequence"/>
</dbReference>
<comment type="caution">
    <text evidence="4">The sequence shown here is derived from an EMBL/GenBank/DDBJ whole genome shotgun (WGS) entry which is preliminary data.</text>
</comment>
<dbReference type="SMART" id="SM00530">
    <property type="entry name" value="HTH_XRE"/>
    <property type="match status" value="1"/>
</dbReference>
<dbReference type="Gene3D" id="1.10.260.40">
    <property type="entry name" value="lambda repressor-like DNA-binding domains"/>
    <property type="match status" value="1"/>
</dbReference>
<keyword evidence="5" id="KW-1185">Reference proteome</keyword>
<accession>A0A2A4GEK8</accession>
<dbReference type="PANTHER" id="PTHR46797:SF2">
    <property type="entry name" value="TRANSCRIPTIONAL REGULATOR"/>
    <property type="match status" value="1"/>
</dbReference>
<protein>
    <recommendedName>
        <fullName evidence="3">HTH cro/C1-type domain-containing protein</fullName>
    </recommendedName>
</protein>